<dbReference type="AlphaFoldDB" id="A0A1C7D5G7"/>
<dbReference type="Gene3D" id="1.20.1550.10">
    <property type="entry name" value="DsbB-like"/>
    <property type="match status" value="1"/>
</dbReference>
<dbReference type="Proteomes" id="UP000092698">
    <property type="component" value="Chromosome"/>
</dbReference>
<dbReference type="InterPro" id="IPR024199">
    <property type="entry name" value="Uncharacterised_DsbB"/>
</dbReference>
<accession>A0A1C7D5G7</accession>
<evidence type="ECO:0000256" key="5">
    <source>
        <dbReference type="SAM" id="Phobius"/>
    </source>
</evidence>
<dbReference type="InterPro" id="IPR003752">
    <property type="entry name" value="DiS_bond_form_DsbB/BdbC"/>
</dbReference>
<keyword evidence="3 5" id="KW-1133">Transmembrane helix</keyword>
<keyword evidence="4 5" id="KW-0472">Membrane</keyword>
<evidence type="ECO:0000313" key="6">
    <source>
        <dbReference type="EMBL" id="ANU06705.1"/>
    </source>
</evidence>
<dbReference type="GO" id="GO:0015035">
    <property type="term" value="F:protein-disulfide reductase activity"/>
    <property type="evidence" value="ECO:0007669"/>
    <property type="project" value="InterPro"/>
</dbReference>
<feature type="transmembrane region" description="Helical" evidence="5">
    <location>
        <begin position="133"/>
        <end position="153"/>
    </location>
</feature>
<name>A0A1C7D5G7_9SPHN</name>
<keyword evidence="2 5" id="KW-0812">Transmembrane</keyword>
<dbReference type="InterPro" id="IPR023380">
    <property type="entry name" value="DsbB-like_sf"/>
</dbReference>
<feature type="transmembrane region" description="Helical" evidence="5">
    <location>
        <begin position="44"/>
        <end position="61"/>
    </location>
</feature>
<dbReference type="STRING" id="645517.A6F65_00380"/>
<comment type="subcellular location">
    <subcellularLocation>
        <location evidence="1">Membrane</location>
        <topology evidence="1">Multi-pass membrane protein</topology>
    </subcellularLocation>
</comment>
<dbReference type="KEGG" id="anh:A6F65_00380"/>
<dbReference type="EMBL" id="CP016545">
    <property type="protein sequence ID" value="ANU06705.1"/>
    <property type="molecule type" value="Genomic_DNA"/>
</dbReference>
<dbReference type="PATRIC" id="fig|645517.4.peg.380"/>
<proteinExistence type="predicted"/>
<reference evidence="6 7" key="1">
    <citation type="submission" date="2016-07" db="EMBL/GenBank/DDBJ databases">
        <title>Complete genome sequence of Altererythrobacter namhicola JCM 16345T, containing esterase-encoding genes.</title>
        <authorList>
            <person name="Cheng H."/>
            <person name="Wu Y.-H."/>
            <person name="Jian S.-L."/>
            <person name="Huo Y.-Y."/>
            <person name="Wang C.-S."/>
            <person name="Xu X.-W."/>
        </authorList>
    </citation>
    <scope>NUCLEOTIDE SEQUENCE [LARGE SCALE GENOMIC DNA]</scope>
    <source>
        <strain evidence="6 7">JCM 16345</strain>
    </source>
</reference>
<dbReference type="RefSeq" id="WP_067785301.1">
    <property type="nucleotide sequence ID" value="NZ_CP016545.1"/>
</dbReference>
<organism evidence="6 7">
    <name type="scientific">Paraurantiacibacter namhicola</name>
    <dbReference type="NCBI Taxonomy" id="645517"/>
    <lineage>
        <taxon>Bacteria</taxon>
        <taxon>Pseudomonadati</taxon>
        <taxon>Pseudomonadota</taxon>
        <taxon>Alphaproteobacteria</taxon>
        <taxon>Sphingomonadales</taxon>
        <taxon>Erythrobacteraceae</taxon>
        <taxon>Paraurantiacibacter</taxon>
    </lineage>
</organism>
<evidence type="ECO:0000256" key="2">
    <source>
        <dbReference type="ARBA" id="ARBA00022692"/>
    </source>
</evidence>
<feature type="transmembrane region" description="Helical" evidence="5">
    <location>
        <begin position="12"/>
        <end position="32"/>
    </location>
</feature>
<sequence>MPITRAERLARQIAIGLPAVLLGGAYISQYGFGLFPCELCWWQRYPHFAAVALALLAYLLPRPRLWTSLAAGAILTSAGIAGFHAGVEWGWWEGLDTCSGAASGGGGNALDNILGQSMISCDKAAWRLMGISLAGWNFLFSAAGGIAIFALLLRKPR</sequence>
<dbReference type="PIRSF" id="PIRSF033913">
    <property type="entry name" value="S-S_format_DsbB"/>
    <property type="match status" value="1"/>
</dbReference>
<protein>
    <submittedName>
        <fullName evidence="6">Disulfide bond formation protein B</fullName>
    </submittedName>
</protein>
<evidence type="ECO:0000256" key="1">
    <source>
        <dbReference type="ARBA" id="ARBA00004141"/>
    </source>
</evidence>
<dbReference type="GO" id="GO:0006457">
    <property type="term" value="P:protein folding"/>
    <property type="evidence" value="ECO:0007669"/>
    <property type="project" value="InterPro"/>
</dbReference>
<feature type="transmembrane region" description="Helical" evidence="5">
    <location>
        <begin position="68"/>
        <end position="87"/>
    </location>
</feature>
<keyword evidence="7" id="KW-1185">Reference proteome</keyword>
<evidence type="ECO:0000256" key="3">
    <source>
        <dbReference type="ARBA" id="ARBA00022989"/>
    </source>
</evidence>
<dbReference type="GO" id="GO:0016020">
    <property type="term" value="C:membrane"/>
    <property type="evidence" value="ECO:0007669"/>
    <property type="project" value="UniProtKB-SubCell"/>
</dbReference>
<dbReference type="OrthoDB" id="9808637at2"/>
<evidence type="ECO:0000313" key="7">
    <source>
        <dbReference type="Proteomes" id="UP000092698"/>
    </source>
</evidence>
<dbReference type="Pfam" id="PF02600">
    <property type="entry name" value="DsbB"/>
    <property type="match status" value="1"/>
</dbReference>
<gene>
    <name evidence="6" type="primary">dsbB</name>
    <name evidence="6" type="ORF">A6F65_00380</name>
</gene>
<dbReference type="SUPFAM" id="SSF158442">
    <property type="entry name" value="DsbB-like"/>
    <property type="match status" value="1"/>
</dbReference>
<evidence type="ECO:0000256" key="4">
    <source>
        <dbReference type="ARBA" id="ARBA00023136"/>
    </source>
</evidence>